<dbReference type="PRINTS" id="PR00368">
    <property type="entry name" value="FADPNR"/>
</dbReference>
<evidence type="ECO:0000256" key="11">
    <source>
        <dbReference type="RuleBase" id="RU003691"/>
    </source>
</evidence>
<dbReference type="Gene3D" id="3.30.390.30">
    <property type="match status" value="1"/>
</dbReference>
<evidence type="ECO:0000256" key="2">
    <source>
        <dbReference type="ARBA" id="ARBA00022630"/>
    </source>
</evidence>
<protein>
    <submittedName>
        <fullName evidence="14">Dihydrolipoamide dehydrogenase</fullName>
    </submittedName>
</protein>
<dbReference type="InterPro" id="IPR016156">
    <property type="entry name" value="FAD/NAD-linked_Rdtase_dimer_sf"/>
</dbReference>
<dbReference type="EMBL" id="NMWU01000015">
    <property type="protein sequence ID" value="PLS31217.1"/>
    <property type="molecule type" value="Genomic_DNA"/>
</dbReference>
<dbReference type="InterPro" id="IPR001100">
    <property type="entry name" value="Pyr_nuc-diS_OxRdtase"/>
</dbReference>
<evidence type="ECO:0000256" key="8">
    <source>
        <dbReference type="PIRSR" id="PIRSR000350-2"/>
    </source>
</evidence>
<keyword evidence="3 9" id="KW-0274">FAD</keyword>
<dbReference type="Proteomes" id="UP000235050">
    <property type="component" value="Unassembled WGS sequence"/>
</dbReference>
<dbReference type="GO" id="GO:0050660">
    <property type="term" value="F:flavin adenine dinucleotide binding"/>
    <property type="evidence" value="ECO:0007669"/>
    <property type="project" value="TreeGrafter"/>
</dbReference>
<dbReference type="PANTHER" id="PTHR22912">
    <property type="entry name" value="DISULFIDE OXIDOREDUCTASE"/>
    <property type="match status" value="1"/>
</dbReference>
<dbReference type="Pfam" id="PF02852">
    <property type="entry name" value="Pyr_redox_dim"/>
    <property type="match status" value="1"/>
</dbReference>
<feature type="binding site" evidence="9">
    <location>
        <position position="294"/>
    </location>
    <ligand>
        <name>NAD(+)</name>
        <dbReference type="ChEBI" id="CHEBI:57540"/>
    </ligand>
</feature>
<gene>
    <name evidence="14" type="ORF">Uis1B_0961</name>
</gene>
<dbReference type="SUPFAM" id="SSF51905">
    <property type="entry name" value="FAD/NAD(P)-binding domain"/>
    <property type="match status" value="1"/>
</dbReference>
<evidence type="ECO:0000256" key="5">
    <source>
        <dbReference type="ARBA" id="ARBA00023027"/>
    </source>
</evidence>
<name>A0A2N5JAH2_9BIFI</name>
<dbReference type="InterPro" id="IPR023753">
    <property type="entry name" value="FAD/NAD-binding_dom"/>
</dbReference>
<evidence type="ECO:0000259" key="12">
    <source>
        <dbReference type="Pfam" id="PF02852"/>
    </source>
</evidence>
<keyword evidence="6" id="KW-1015">Disulfide bond</keyword>
<dbReference type="OrthoDB" id="4678789at2"/>
<organism evidence="14 15">
    <name type="scientific">Bifidobacterium margollesii</name>
    <dbReference type="NCBI Taxonomy" id="2020964"/>
    <lineage>
        <taxon>Bacteria</taxon>
        <taxon>Bacillati</taxon>
        <taxon>Actinomycetota</taxon>
        <taxon>Actinomycetes</taxon>
        <taxon>Bifidobacteriales</taxon>
        <taxon>Bifidobacteriaceae</taxon>
        <taxon>Bifidobacterium</taxon>
    </lineage>
</organism>
<comment type="caution">
    <text evidence="14">The sequence shown here is derived from an EMBL/GenBank/DDBJ whole genome shotgun (WGS) entry which is preliminary data.</text>
</comment>
<evidence type="ECO:0000256" key="9">
    <source>
        <dbReference type="PIRSR" id="PIRSR000350-3"/>
    </source>
</evidence>
<keyword evidence="2 11" id="KW-0285">Flavoprotein</keyword>
<dbReference type="Pfam" id="PF07992">
    <property type="entry name" value="Pyr_redox_2"/>
    <property type="match status" value="1"/>
</dbReference>
<dbReference type="Gene3D" id="3.50.50.60">
    <property type="entry name" value="FAD/NAD(P)-binding domain"/>
    <property type="match status" value="2"/>
</dbReference>
<feature type="binding site" evidence="9">
    <location>
        <position position="55"/>
    </location>
    <ligand>
        <name>FAD</name>
        <dbReference type="ChEBI" id="CHEBI:57692"/>
    </ligand>
</feature>
<feature type="binding site" evidence="9">
    <location>
        <position position="335"/>
    </location>
    <ligand>
        <name>FAD</name>
        <dbReference type="ChEBI" id="CHEBI:57692"/>
    </ligand>
</feature>
<evidence type="ECO:0000256" key="6">
    <source>
        <dbReference type="ARBA" id="ARBA00023157"/>
    </source>
</evidence>
<evidence type="ECO:0000313" key="14">
    <source>
        <dbReference type="EMBL" id="PLS31217.1"/>
    </source>
</evidence>
<evidence type="ECO:0000313" key="15">
    <source>
        <dbReference type="Proteomes" id="UP000235050"/>
    </source>
</evidence>
<dbReference type="InterPro" id="IPR004099">
    <property type="entry name" value="Pyr_nucl-diS_OxRdtase_dimer"/>
</dbReference>
<keyword evidence="5 9" id="KW-0520">NAD</keyword>
<dbReference type="InterPro" id="IPR036188">
    <property type="entry name" value="FAD/NAD-bd_sf"/>
</dbReference>
<dbReference type="GO" id="GO:0004148">
    <property type="term" value="F:dihydrolipoyl dehydrogenase (NADH) activity"/>
    <property type="evidence" value="ECO:0007669"/>
    <property type="project" value="TreeGrafter"/>
</dbReference>
<reference evidence="14 15" key="1">
    <citation type="submission" date="2017-07" db="EMBL/GenBank/DDBJ databases">
        <title>Bifidobacterium novel species.</title>
        <authorList>
            <person name="Lugli G.A."/>
            <person name="Milani C."/>
            <person name="Duranti S."/>
            <person name="Mangifesta M."/>
        </authorList>
    </citation>
    <scope>NUCLEOTIDE SEQUENCE [LARGE SCALE GENOMIC DNA]</scope>
    <source>
        <strain evidence="15">Uis1B</strain>
    </source>
</reference>
<evidence type="ECO:0000256" key="1">
    <source>
        <dbReference type="ARBA" id="ARBA00007532"/>
    </source>
</evidence>
<evidence type="ECO:0000259" key="13">
    <source>
        <dbReference type="Pfam" id="PF07992"/>
    </source>
</evidence>
<keyword evidence="4 11" id="KW-0560">Oxidoreductase</keyword>
<dbReference type="InterPro" id="IPR050151">
    <property type="entry name" value="Class-I_Pyr_Nuc-Dis_Oxidored"/>
</dbReference>
<keyword evidence="15" id="KW-1185">Reference proteome</keyword>
<dbReference type="GO" id="GO:0006103">
    <property type="term" value="P:2-oxoglutarate metabolic process"/>
    <property type="evidence" value="ECO:0007669"/>
    <property type="project" value="TreeGrafter"/>
</dbReference>
<dbReference type="PROSITE" id="PS00076">
    <property type="entry name" value="PYRIDINE_REDOX_1"/>
    <property type="match status" value="1"/>
</dbReference>
<evidence type="ECO:0000256" key="10">
    <source>
        <dbReference type="PIRSR" id="PIRSR000350-4"/>
    </source>
</evidence>
<feature type="binding site" evidence="9">
    <location>
        <begin position="195"/>
        <end position="202"/>
    </location>
    <ligand>
        <name>NAD(+)</name>
        <dbReference type="ChEBI" id="CHEBI:57540"/>
    </ligand>
</feature>
<keyword evidence="7 11" id="KW-0676">Redox-active center</keyword>
<dbReference type="PANTHER" id="PTHR22912:SF217">
    <property type="entry name" value="DIHYDROLIPOYL DEHYDROGENASE"/>
    <property type="match status" value="1"/>
</dbReference>
<feature type="domain" description="Pyridine nucleotide-disulphide oxidoreductase dimerisation" evidence="12">
    <location>
        <begin position="370"/>
        <end position="483"/>
    </location>
</feature>
<dbReference type="PRINTS" id="PR00411">
    <property type="entry name" value="PNDRDTASEI"/>
</dbReference>
<evidence type="ECO:0000256" key="7">
    <source>
        <dbReference type="ARBA" id="ARBA00023284"/>
    </source>
</evidence>
<keyword evidence="9" id="KW-0547">Nucleotide-binding</keyword>
<proteinExistence type="inferred from homology"/>
<evidence type="ECO:0000256" key="3">
    <source>
        <dbReference type="ARBA" id="ARBA00022827"/>
    </source>
</evidence>
<dbReference type="AlphaFoldDB" id="A0A2N5JAH2"/>
<accession>A0A2N5JAH2</accession>
<dbReference type="RefSeq" id="WP_101616148.1">
    <property type="nucleotide sequence ID" value="NZ_NMWU01000015.1"/>
</dbReference>
<feature type="active site" description="Proton acceptor" evidence="8">
    <location>
        <position position="474"/>
    </location>
</feature>
<feature type="disulfide bond" description="Redox-active" evidence="10">
    <location>
        <begin position="46"/>
        <end position="51"/>
    </location>
</feature>
<evidence type="ECO:0000256" key="4">
    <source>
        <dbReference type="ARBA" id="ARBA00023002"/>
    </source>
</evidence>
<dbReference type="SUPFAM" id="SSF55424">
    <property type="entry name" value="FAD/NAD-linked reductases, dimerisation (C-terminal) domain"/>
    <property type="match status" value="1"/>
</dbReference>
<dbReference type="InterPro" id="IPR012999">
    <property type="entry name" value="Pyr_OxRdtase_I_AS"/>
</dbReference>
<comment type="cofactor">
    <cofactor evidence="9">
        <name>FAD</name>
        <dbReference type="ChEBI" id="CHEBI:57692"/>
    </cofactor>
    <text evidence="9">Binds 1 FAD per subunit.</text>
</comment>
<sequence>MANTKYDYDVIVIGSGPGGYSTALRAAQLGLSVGLAERDDQPGGTCLNRGCIPTKALIHAARTMYHAQRAERFGIMMSVDGIDFGRLQDYKDSTVRTMTEGLSGLLRARKVEMLRGEARVLTDGPATGETVSDGHTVAIRDPETGAERSFTARHIVVATGSRPRPLPGISFSQSVIDSDTALRLNGFPRSVIVIGSGAVALEFASLWAMAGSQVTLLARKGSVLSQWNRRIGTTLTRELKRIGVNVVTHASVTGIDTGANLGATVHYRRGEADKARNESADESAAAEIVLVAIGRNPNTDEDWFDAVGIDRNNHHYVVTDELGRTSVPGIWAVGDITGGYELAHRAFEQGIVVAEAIAGLNPQPVLERTIPRIVFSTPEAAAVGLTRDEAESCGDYDDVKETIYPMLGNARTLMAAENGSICLVSARRHGSDSPRIVVGVHMVGPEVSELSGEAEQIVGNETPLSEAARLIHPHPTFSEALGETLLKADGRPLHTR</sequence>
<comment type="similarity">
    <text evidence="1 11">Belongs to the class-I pyridine nucleotide-disulfide oxidoreductase family.</text>
</comment>
<dbReference type="PIRSF" id="PIRSF000350">
    <property type="entry name" value="Mercury_reductase_MerA"/>
    <property type="match status" value="1"/>
</dbReference>
<feature type="domain" description="FAD/NAD(P)-binding" evidence="13">
    <location>
        <begin position="8"/>
        <end position="350"/>
    </location>
</feature>
<feature type="binding site" evidence="9">
    <location>
        <begin position="159"/>
        <end position="161"/>
    </location>
    <ligand>
        <name>FAD</name>
        <dbReference type="ChEBI" id="CHEBI:57692"/>
    </ligand>
</feature>